<sequence length="57" mass="6710">MKTARIYVQTDHLSAWTIIVTNLSIFMEFVIKLSITPYAKRRPKWIKKSFPLIKKTG</sequence>
<feature type="transmembrane region" description="Helical" evidence="1">
    <location>
        <begin position="15"/>
        <end position="35"/>
    </location>
</feature>
<reference evidence="2 3" key="1">
    <citation type="submission" date="2018-07" db="EMBL/GenBank/DDBJ databases">
        <title>Genomic Encyclopedia of Type Strains, Phase IV (KMG-IV): sequencing the most valuable type-strain genomes for metagenomic binning, comparative biology and taxonomic classification.</title>
        <authorList>
            <person name="Goeker M."/>
        </authorList>
    </citation>
    <scope>NUCLEOTIDE SEQUENCE [LARGE SCALE GENOMIC DNA]</scope>
    <source>
        <strain evidence="2 3">DSM 27696</strain>
    </source>
</reference>
<keyword evidence="1" id="KW-0472">Membrane</keyword>
<accession>A0A368XYT1</accession>
<evidence type="ECO:0000313" key="3">
    <source>
        <dbReference type="Proteomes" id="UP000252585"/>
    </source>
</evidence>
<comment type="caution">
    <text evidence="2">The sequence shown here is derived from an EMBL/GenBank/DDBJ whole genome shotgun (WGS) entry which is preliminary data.</text>
</comment>
<gene>
    <name evidence="2" type="ORF">DFR57_104248</name>
</gene>
<keyword evidence="3" id="KW-1185">Reference proteome</keyword>
<keyword evidence="1" id="KW-0812">Transmembrane</keyword>
<name>A0A368XYT1_9BACI</name>
<proteinExistence type="predicted"/>
<dbReference type="AlphaFoldDB" id="A0A368XYT1"/>
<evidence type="ECO:0000313" key="2">
    <source>
        <dbReference type="EMBL" id="RCW73250.1"/>
    </source>
</evidence>
<organism evidence="2 3">
    <name type="scientific">Saliterribacillus persicus</name>
    <dbReference type="NCBI Taxonomy" id="930114"/>
    <lineage>
        <taxon>Bacteria</taxon>
        <taxon>Bacillati</taxon>
        <taxon>Bacillota</taxon>
        <taxon>Bacilli</taxon>
        <taxon>Bacillales</taxon>
        <taxon>Bacillaceae</taxon>
        <taxon>Saliterribacillus</taxon>
    </lineage>
</organism>
<dbReference type="Proteomes" id="UP000252585">
    <property type="component" value="Unassembled WGS sequence"/>
</dbReference>
<dbReference type="EMBL" id="QPJJ01000004">
    <property type="protein sequence ID" value="RCW73250.1"/>
    <property type="molecule type" value="Genomic_DNA"/>
</dbReference>
<protein>
    <submittedName>
        <fullName evidence="2">Uncharacterized protein</fullName>
    </submittedName>
</protein>
<keyword evidence="1" id="KW-1133">Transmembrane helix</keyword>
<evidence type="ECO:0000256" key="1">
    <source>
        <dbReference type="SAM" id="Phobius"/>
    </source>
</evidence>